<organism evidence="1 2">
    <name type="scientific">Brumicola blandensis</name>
    <dbReference type="NCBI Taxonomy" id="3075611"/>
    <lineage>
        <taxon>Bacteria</taxon>
        <taxon>Pseudomonadati</taxon>
        <taxon>Pseudomonadota</taxon>
        <taxon>Gammaproteobacteria</taxon>
        <taxon>Alteromonadales</taxon>
        <taxon>Alteromonadaceae</taxon>
        <taxon>Brumicola</taxon>
    </lineage>
</organism>
<dbReference type="InterPro" id="IPR036397">
    <property type="entry name" value="RNaseH_sf"/>
</dbReference>
<evidence type="ECO:0000313" key="2">
    <source>
        <dbReference type="Proteomes" id="UP001249020"/>
    </source>
</evidence>
<dbReference type="InterPro" id="IPR012337">
    <property type="entry name" value="RNaseH-like_sf"/>
</dbReference>
<protein>
    <recommendedName>
        <fullName evidence="3">Integrase catalytic domain-containing protein</fullName>
    </recommendedName>
</protein>
<reference evidence="1 2" key="1">
    <citation type="submission" date="2023-09" db="EMBL/GenBank/DDBJ databases">
        <authorList>
            <person name="Rey-Velasco X."/>
        </authorList>
    </citation>
    <scope>NUCLEOTIDE SEQUENCE [LARGE SCALE GENOMIC DNA]</scope>
    <source>
        <strain evidence="1 2">W409</strain>
    </source>
</reference>
<dbReference type="GO" id="GO:0003676">
    <property type="term" value="F:nucleic acid binding"/>
    <property type="evidence" value="ECO:0007669"/>
    <property type="project" value="InterPro"/>
</dbReference>
<proteinExistence type="predicted"/>
<dbReference type="Proteomes" id="UP001249020">
    <property type="component" value="Unassembled WGS sequence"/>
</dbReference>
<gene>
    <name evidence="1" type="ORF">RM544_12250</name>
</gene>
<dbReference type="Gene3D" id="3.30.420.10">
    <property type="entry name" value="Ribonuclease H-like superfamily/Ribonuclease H"/>
    <property type="match status" value="1"/>
</dbReference>
<evidence type="ECO:0000313" key="1">
    <source>
        <dbReference type="EMBL" id="MDT0583314.1"/>
    </source>
</evidence>
<keyword evidence="2" id="KW-1185">Reference proteome</keyword>
<dbReference type="AlphaFoldDB" id="A0AAW8R2S3"/>
<dbReference type="EMBL" id="JAVRIE010000004">
    <property type="protein sequence ID" value="MDT0583314.1"/>
    <property type="molecule type" value="Genomic_DNA"/>
</dbReference>
<dbReference type="SUPFAM" id="SSF53098">
    <property type="entry name" value="Ribonuclease H-like"/>
    <property type="match status" value="1"/>
</dbReference>
<sequence>MRYEGEHLFTDELDHQREQVILRTSFRICHISQCREFYAVADMLQAMKVANPPKPKVFNKVQLAQFIKKHGLKTGLAYDLPETLSTSDTALLKQGYKGWLAKRDDKFRKIASLTAPHLLEQYLYGKGLGEEIASLIATPTSTWKSKGAYHNALNRFIVFGMVPNALISFKWNEIGKNYPVADTPNDPIIKRGRGGKHNQNSRSDFRGITVRDKKNIEDVVKQWIREGKKLSRRKIFDRFQDAFEVSTVVRQVGQHEIFYHDLLPPEQRISPRMFYYHFDRIFSRADQLRMEEGSFKFEKDHAARQGTALDGIMGATHRYEVDATVLDLYVNYPYIKHARYSMGRPTLYFVIDVYSTMIVGFYLGFGAPSADGVAQAMVNACMCKVEIAKRYGLVLDEADWPASFIPEEVTIDNGTEYPNNLIASILKAMLGIKAFNFTAVYRGDAKGTVEGTFNTFNGEVAHFQPGSIFKERDRTEQHPSHHAVWDYDSLVRKIINFIILQNKSAKRLEKCGYEAMVDDIGMSPESIFLHSLANDMNGGRKTAPSDEARLRWAFLPEEEAIVRPSCIYFKGLEYLSNDNRVIRLHQLAASEGTFPIIVKRVRDWTNHLFYRVKSQRNPSTFEYIKLSLKNHNNNSPYLGMPWEIALHQLEWLKLKIVAHEEYAARLRQHMRSMDEPEFDKLMGQIALLPENERKAIVPRIKEFQAIGKKLNTLTHARDVMVALGFEGEEVEFESTDTLTTTDGF</sequence>
<accession>A0AAW8R2S3</accession>
<evidence type="ECO:0008006" key="3">
    <source>
        <dbReference type="Google" id="ProtNLM"/>
    </source>
</evidence>
<dbReference type="RefSeq" id="WP_311362076.1">
    <property type="nucleotide sequence ID" value="NZ_JAVRIE010000004.1"/>
</dbReference>
<name>A0AAW8R2S3_9ALTE</name>
<comment type="caution">
    <text evidence="1">The sequence shown here is derived from an EMBL/GenBank/DDBJ whole genome shotgun (WGS) entry which is preliminary data.</text>
</comment>